<evidence type="ECO:0000313" key="3">
    <source>
        <dbReference type="Proteomes" id="UP000784880"/>
    </source>
</evidence>
<dbReference type="Proteomes" id="UP000784880">
    <property type="component" value="Unassembled WGS sequence"/>
</dbReference>
<keyword evidence="3" id="KW-1185">Reference proteome</keyword>
<keyword evidence="1" id="KW-1133">Transmembrane helix</keyword>
<feature type="transmembrane region" description="Helical" evidence="1">
    <location>
        <begin position="32"/>
        <end position="49"/>
    </location>
</feature>
<protein>
    <submittedName>
        <fullName evidence="2">Uncharacterized protein</fullName>
    </submittedName>
</protein>
<keyword evidence="1" id="KW-0812">Transmembrane</keyword>
<dbReference type="EMBL" id="JAHQCS010000088">
    <property type="protein sequence ID" value="MBU9711924.1"/>
    <property type="molecule type" value="Genomic_DNA"/>
</dbReference>
<evidence type="ECO:0000256" key="1">
    <source>
        <dbReference type="SAM" id="Phobius"/>
    </source>
</evidence>
<comment type="caution">
    <text evidence="2">The sequence shown here is derived from an EMBL/GenBank/DDBJ whole genome shotgun (WGS) entry which is preliminary data.</text>
</comment>
<feature type="transmembrane region" description="Helical" evidence="1">
    <location>
        <begin position="9"/>
        <end position="26"/>
    </location>
</feature>
<gene>
    <name evidence="2" type="ORF">KS419_09255</name>
</gene>
<proteinExistence type="predicted"/>
<sequence length="69" mass="8275">MQQEMMKMAFRFVIMFIVFVILLYMIQGQWLLVQGLIFAVIYIVLYYVLKRAFTAFQRKVNEAKGDETK</sequence>
<evidence type="ECO:0000313" key="2">
    <source>
        <dbReference type="EMBL" id="MBU9711924.1"/>
    </source>
</evidence>
<dbReference type="RefSeq" id="WP_217066046.1">
    <property type="nucleotide sequence ID" value="NZ_JAHQCS010000088.1"/>
</dbReference>
<reference evidence="2 3" key="1">
    <citation type="submission" date="2021-06" db="EMBL/GenBank/DDBJ databases">
        <title>Bacillus sp. RD4P76, an endophyte from a halophyte.</title>
        <authorList>
            <person name="Sun J.-Q."/>
        </authorList>
    </citation>
    <scope>NUCLEOTIDE SEQUENCE [LARGE SCALE GENOMIC DNA]</scope>
    <source>
        <strain evidence="2 3">CGMCC 1.15917</strain>
    </source>
</reference>
<name>A0ABS6JFD2_9BACI</name>
<organism evidence="2 3">
    <name type="scientific">Evansella tamaricis</name>
    <dbReference type="NCBI Taxonomy" id="2069301"/>
    <lineage>
        <taxon>Bacteria</taxon>
        <taxon>Bacillati</taxon>
        <taxon>Bacillota</taxon>
        <taxon>Bacilli</taxon>
        <taxon>Bacillales</taxon>
        <taxon>Bacillaceae</taxon>
        <taxon>Evansella</taxon>
    </lineage>
</organism>
<keyword evidence="1" id="KW-0472">Membrane</keyword>
<accession>A0ABS6JFD2</accession>